<organism evidence="10 11">
    <name type="scientific">Kosmotoga olearia (strain ATCC BAA-1733 / DSM 21960 / TBF 19.5.1)</name>
    <dbReference type="NCBI Taxonomy" id="521045"/>
    <lineage>
        <taxon>Bacteria</taxon>
        <taxon>Thermotogati</taxon>
        <taxon>Thermotogota</taxon>
        <taxon>Thermotogae</taxon>
        <taxon>Kosmotogales</taxon>
        <taxon>Kosmotogaceae</taxon>
        <taxon>Kosmotoga</taxon>
    </lineage>
</organism>
<dbReference type="PRINTS" id="PR00113">
    <property type="entry name" value="ALKPHPHTASE"/>
</dbReference>
<dbReference type="Gene3D" id="1.10.60.40">
    <property type="match status" value="1"/>
</dbReference>
<feature type="binding site" evidence="8">
    <location>
        <position position="255"/>
    </location>
    <ligand>
        <name>Zn(2+)</name>
        <dbReference type="ChEBI" id="CHEBI:29105"/>
        <label>2</label>
    </ligand>
</feature>
<dbReference type="RefSeq" id="WP_015868702.1">
    <property type="nucleotide sequence ID" value="NC_012785.1"/>
</dbReference>
<dbReference type="PANTHER" id="PTHR11596:SF5">
    <property type="entry name" value="ALKALINE PHOSPHATASE"/>
    <property type="match status" value="1"/>
</dbReference>
<feature type="active site" description="Phosphoserine intermediate" evidence="7">
    <location>
        <position position="72"/>
    </location>
</feature>
<keyword evidence="11" id="KW-1185">Reference proteome</keyword>
<evidence type="ECO:0000256" key="6">
    <source>
        <dbReference type="ARBA" id="ARBA00022842"/>
    </source>
</evidence>
<dbReference type="SUPFAM" id="SSF53649">
    <property type="entry name" value="Alkaline phosphatase-like"/>
    <property type="match status" value="1"/>
</dbReference>
<dbReference type="InterPro" id="IPR017850">
    <property type="entry name" value="Alkaline_phosphatase_core_sf"/>
</dbReference>
<dbReference type="CDD" id="cd16012">
    <property type="entry name" value="ALP"/>
    <property type="match status" value="1"/>
</dbReference>
<feature type="binding site" evidence="8">
    <location>
        <position position="387"/>
    </location>
    <ligand>
        <name>Zn(2+)</name>
        <dbReference type="ChEBI" id="CHEBI:29105"/>
        <label>2</label>
    </ligand>
</feature>
<dbReference type="EMBL" id="CP001634">
    <property type="protein sequence ID" value="ACR80053.1"/>
    <property type="molecule type" value="Genomic_DNA"/>
</dbReference>
<keyword evidence="2" id="KW-0597">Phosphoprotein</keyword>
<keyword evidence="6 8" id="KW-0460">Magnesium</keyword>
<accession>C5CDP1</accession>
<feature type="binding site" evidence="8">
    <location>
        <position position="31"/>
    </location>
    <ligand>
        <name>Zn(2+)</name>
        <dbReference type="ChEBI" id="CHEBI:29105"/>
        <label>2</label>
    </ligand>
</feature>
<dbReference type="OrthoDB" id="9794455at2"/>
<reference evidence="10 11" key="1">
    <citation type="submission" date="2009-06" db="EMBL/GenBank/DDBJ databases">
        <title>Complete sequence of Thermotogales bacterium TBF 19.5.1.</title>
        <authorList>
            <consortium name="US DOE Joint Genome Institute"/>
            <person name="Lucas S."/>
            <person name="Copeland A."/>
            <person name="Lapidus A."/>
            <person name="Glavina del Rio T."/>
            <person name="Tice H."/>
            <person name="Bruce D."/>
            <person name="Goodwin L."/>
            <person name="Pitluck S."/>
            <person name="Chertkov O."/>
            <person name="Brettin T."/>
            <person name="Detter J.C."/>
            <person name="Han C."/>
            <person name="Schmutz J."/>
            <person name="Larimer F."/>
            <person name="Land M."/>
            <person name="Hauser L."/>
            <person name="Kyrpides N."/>
            <person name="Ovchinnikova G."/>
            <person name="Noll K."/>
        </authorList>
    </citation>
    <scope>NUCLEOTIDE SEQUENCE [LARGE SCALE GENOMIC DNA]</scope>
    <source>
        <strain evidence="11">ATCC BAA-1733 / DSM 21960 / TBF 19.5.1</strain>
    </source>
</reference>
<feature type="binding site" evidence="8">
    <location>
        <position position="125"/>
    </location>
    <ligand>
        <name>Mg(2+)</name>
        <dbReference type="ChEBI" id="CHEBI:18420"/>
    </ligand>
</feature>
<dbReference type="GO" id="GO:0046872">
    <property type="term" value="F:metal ion binding"/>
    <property type="evidence" value="ECO:0007669"/>
    <property type="project" value="UniProtKB-KW"/>
</dbReference>
<dbReference type="GO" id="GO:0004035">
    <property type="term" value="F:alkaline phosphatase activity"/>
    <property type="evidence" value="ECO:0007669"/>
    <property type="project" value="TreeGrafter"/>
</dbReference>
<feature type="binding site" evidence="8">
    <location>
        <position position="31"/>
    </location>
    <ligand>
        <name>Mg(2+)</name>
        <dbReference type="ChEBI" id="CHEBI:18420"/>
    </ligand>
</feature>
<dbReference type="Proteomes" id="UP000002382">
    <property type="component" value="Chromosome"/>
</dbReference>
<evidence type="ECO:0000256" key="8">
    <source>
        <dbReference type="PIRSR" id="PIRSR601952-2"/>
    </source>
</evidence>
<keyword evidence="5 8" id="KW-0862">Zinc</keyword>
<dbReference type="KEGG" id="kol:Kole_1359"/>
<feature type="binding site" evidence="8">
    <location>
        <position position="251"/>
    </location>
    <ligand>
        <name>Zn(2+)</name>
        <dbReference type="ChEBI" id="CHEBI:29105"/>
        <label>2</label>
    </ligand>
</feature>
<evidence type="ECO:0000256" key="3">
    <source>
        <dbReference type="ARBA" id="ARBA00022723"/>
    </source>
</evidence>
<dbReference type="HOGENOM" id="CLU_008539_6_2_0"/>
<evidence type="ECO:0000256" key="1">
    <source>
        <dbReference type="ARBA" id="ARBA00005984"/>
    </source>
</evidence>
<comment type="cofactor">
    <cofactor evidence="8">
        <name>Zn(2+)</name>
        <dbReference type="ChEBI" id="CHEBI:29105"/>
    </cofactor>
    <text evidence="8">Binds 2 Zn(2+) ions.</text>
</comment>
<proteinExistence type="inferred from homology"/>
<dbReference type="InterPro" id="IPR001952">
    <property type="entry name" value="Alkaline_phosphatase"/>
</dbReference>
<evidence type="ECO:0000256" key="4">
    <source>
        <dbReference type="ARBA" id="ARBA00022801"/>
    </source>
</evidence>
<feature type="binding site" evidence="8">
    <location>
        <position position="293"/>
    </location>
    <ligand>
        <name>Zn(2+)</name>
        <dbReference type="ChEBI" id="CHEBI:29105"/>
        <label>2</label>
    </ligand>
</feature>
<dbReference type="SMART" id="SM00098">
    <property type="entry name" value="alkPPc"/>
    <property type="match status" value="1"/>
</dbReference>
<comment type="similarity">
    <text evidence="1 9">Belongs to the alkaline phosphatase family.</text>
</comment>
<dbReference type="AlphaFoldDB" id="C5CDP1"/>
<feature type="binding site" evidence="8">
    <location>
        <position position="123"/>
    </location>
    <ligand>
        <name>Mg(2+)</name>
        <dbReference type="ChEBI" id="CHEBI:18420"/>
    </ligand>
</feature>
<gene>
    <name evidence="10" type="ordered locus">Kole_1359</name>
</gene>
<dbReference type="Gene3D" id="3.40.720.10">
    <property type="entry name" value="Alkaline Phosphatase, subunit A"/>
    <property type="match status" value="1"/>
</dbReference>
<evidence type="ECO:0000256" key="2">
    <source>
        <dbReference type="ARBA" id="ARBA00022553"/>
    </source>
</evidence>
<dbReference type="PROSITE" id="PS00123">
    <property type="entry name" value="ALKALINE_PHOSPHATASE"/>
    <property type="match status" value="1"/>
</dbReference>
<feature type="binding site" evidence="8">
    <location>
        <position position="246"/>
    </location>
    <ligand>
        <name>Mg(2+)</name>
        <dbReference type="ChEBI" id="CHEBI:18420"/>
    </ligand>
</feature>
<dbReference type="STRING" id="521045.Kole_1359"/>
<evidence type="ECO:0000313" key="10">
    <source>
        <dbReference type="EMBL" id="ACR80053.1"/>
    </source>
</evidence>
<evidence type="ECO:0000256" key="5">
    <source>
        <dbReference type="ARBA" id="ARBA00022833"/>
    </source>
</evidence>
<keyword evidence="3 8" id="KW-0479">Metal-binding</keyword>
<evidence type="ECO:0000256" key="9">
    <source>
        <dbReference type="RuleBase" id="RU003946"/>
    </source>
</evidence>
<evidence type="ECO:0000256" key="7">
    <source>
        <dbReference type="PIRSR" id="PIRSR601952-1"/>
    </source>
</evidence>
<evidence type="ECO:0000313" key="11">
    <source>
        <dbReference type="Proteomes" id="UP000002382"/>
    </source>
</evidence>
<reference evidence="10 11" key="2">
    <citation type="journal article" date="2011" name="J. Bacteriol.">
        <title>Genome Sequence of Kosmotoga olearia Strain TBF 19.5.1, a Thermophilic Bacterium with a Wide Growth Temperature Range, Isolated from the Troll B Oil Platform in the North Sea.</title>
        <authorList>
            <person name="Swithers K.S."/>
            <person name="Dipippo J.L."/>
            <person name="Bruce D.C."/>
            <person name="Detter C."/>
            <person name="Tapia R."/>
            <person name="Han S."/>
            <person name="Goodwin L.A."/>
            <person name="Han J."/>
            <person name="Woyke T."/>
            <person name="Pitluck S."/>
            <person name="Pennacchio L."/>
            <person name="Nolan M."/>
            <person name="Mikhailova N."/>
            <person name="Land M.L."/>
            <person name="Nesbo C.L."/>
            <person name="Gogarten J.P."/>
            <person name="Noll K.M."/>
        </authorList>
    </citation>
    <scope>NUCLEOTIDE SEQUENCE [LARGE SCALE GENOMIC DNA]</scope>
    <source>
        <strain evidence="11">ATCC BAA-1733 / DSM 21960 / TBF 19.5.1</strain>
    </source>
</reference>
<protein>
    <submittedName>
        <fullName evidence="10">Alkaline phosphatase</fullName>
    </submittedName>
</protein>
<dbReference type="eggNOG" id="COG1785">
    <property type="taxonomic scope" value="Bacteria"/>
</dbReference>
<dbReference type="Pfam" id="PF00245">
    <property type="entry name" value="Alk_phosphatase"/>
    <property type="match status" value="1"/>
</dbReference>
<sequence>MRRFLLVFVLLLIVSLLVASGVKNVIYMIGDGMGINHVLLTSYLEGRELYMLQAPYTGFVLTFSANSNVPDSASAGTALASGYKTNNGMIGMLPDGTVITNIAEIAAQYGIKTGIVATCRITHATPAAFYGHVSSRRDENTLAEQLVDSSLTVAFGGGWRHFVPTGGKRKDGKDLIAIAKANGFDYITTKTELLNYDGDRVLGLFSYSHLKAASERTGEEPMLPEMVEKALEILSKDDSPFFLMVEGSQIDWEAHGNDVYGLWKEIVEFDNAVKVALDFAKEHPNTLIVITADHETGGLGLSTGGYTMNLEKIRKDYTKTADWIVSNFGDSDEELKEAVKTYFNVELTDEDLAYYHEEKAKSFNGAGNAIGRILSNKAQIGWTTHDHTGGAVPIFAFGPGAELFSGVHDNTEIPNLIAYLLGIGKVSDVEYGIEDVPLVGGH</sequence>
<comment type="cofactor">
    <cofactor evidence="8">
        <name>Mg(2+)</name>
        <dbReference type="ChEBI" id="CHEBI:18420"/>
    </cofactor>
    <text evidence="8">Binds 1 Mg(2+) ion.</text>
</comment>
<dbReference type="InterPro" id="IPR018299">
    <property type="entry name" value="Alkaline_phosphatase_AS"/>
</dbReference>
<dbReference type="PANTHER" id="PTHR11596">
    <property type="entry name" value="ALKALINE PHOSPHATASE"/>
    <property type="match status" value="1"/>
</dbReference>
<name>C5CDP1_KOSOT</name>
<keyword evidence="4" id="KW-0378">Hydrolase</keyword>
<feature type="binding site" evidence="8">
    <location>
        <position position="294"/>
    </location>
    <ligand>
        <name>Zn(2+)</name>
        <dbReference type="ChEBI" id="CHEBI:29105"/>
        <label>2</label>
    </ligand>
</feature>